<proteinExistence type="predicted"/>
<dbReference type="Proteomes" id="UP001058456">
    <property type="component" value="Segment"/>
</dbReference>
<keyword evidence="2" id="KW-1185">Reference proteome</keyword>
<dbReference type="EMBL" id="OP171943">
    <property type="protein sequence ID" value="UVD42298.1"/>
    <property type="molecule type" value="Genomic_DNA"/>
</dbReference>
<evidence type="ECO:0000313" key="2">
    <source>
        <dbReference type="Proteomes" id="UP001058456"/>
    </source>
</evidence>
<organism evidence="1 2">
    <name type="scientific">Klebsiella phage GZ8</name>
    <dbReference type="NCBI Taxonomy" id="2972533"/>
    <lineage>
        <taxon>Viruses</taxon>
        <taxon>Duplodnaviria</taxon>
        <taxon>Heunggongvirae</taxon>
        <taxon>Uroviricota</taxon>
        <taxon>Caudoviricetes</taxon>
        <taxon>Demerecviridae</taxon>
        <taxon>Sugarlandvirus</taxon>
        <taxon>Sugarlandvirus GZ8</taxon>
    </lineage>
</organism>
<protein>
    <submittedName>
        <fullName evidence="1">Uncharacterized protein</fullName>
    </submittedName>
</protein>
<evidence type="ECO:0000313" key="1">
    <source>
        <dbReference type="EMBL" id="UVD42298.1"/>
    </source>
</evidence>
<sequence>MLGLLCKGLPKGGNMSNDLIVPDAMSPEGMLVIEAYLESGSDVAKAALAVGMEEPKFREIMRKPEVKAYLTDIFMESGFRNRDKFFGILDTVLTMKMEELDETGMGSEMDIMDILKLMHKMKMDEMKMQIEYEKVKQAKAPVHQTNTQINLAGGHDSNYTDLLSRIVGAGK</sequence>
<name>A0A976XNZ6_9CAUD</name>
<accession>A0A976XNZ6</accession>
<reference evidence="1 2" key="1">
    <citation type="submission" date="2022-08" db="EMBL/GenBank/DDBJ databases">
        <title>Potential of phage cocktail in the treatment of multidrug-resistant Klebsiella pneumoniae pulmonary infection in mice.</title>
        <authorList>
            <person name="Gou Z."/>
            <person name="Lu S."/>
            <person name="Sun F."/>
            <person name="Xia P."/>
        </authorList>
    </citation>
    <scope>NUCLEOTIDE SEQUENCE [LARGE SCALE GENOMIC DNA]</scope>
</reference>